<dbReference type="Gene3D" id="3.40.50.150">
    <property type="entry name" value="Vaccinia Virus protein VP39"/>
    <property type="match status" value="1"/>
</dbReference>
<evidence type="ECO:0000256" key="2">
    <source>
        <dbReference type="ARBA" id="ARBA00022679"/>
    </source>
</evidence>
<dbReference type="PANTHER" id="PTHR43619">
    <property type="entry name" value="S-ADENOSYL-L-METHIONINE-DEPENDENT METHYLTRANSFERASE YKTD-RELATED"/>
    <property type="match status" value="1"/>
</dbReference>
<organism evidence="3 4">
    <name type="scientific">Massilia aerilata</name>
    <dbReference type="NCBI Taxonomy" id="453817"/>
    <lineage>
        <taxon>Bacteria</taxon>
        <taxon>Pseudomonadati</taxon>
        <taxon>Pseudomonadota</taxon>
        <taxon>Betaproteobacteria</taxon>
        <taxon>Burkholderiales</taxon>
        <taxon>Oxalobacteraceae</taxon>
        <taxon>Telluria group</taxon>
        <taxon>Massilia</taxon>
    </lineage>
</organism>
<sequence length="290" mass="31311">MKTHKPSNTALVVAGGLQLAGAQFALPTHALPREALRCGEPLLRRAHPRLASLLCKAWFRRLCLVLERATLPGICLHFALRKQILRRHAQAALAAGCTQVIVLGAGFDTLCMELKAARPDLCCIEIDHPATQAVRRAAAGDGGVGFIAADLAQQALGPLLAAHPDFRAEAPTLFVAEGLLMYMPLDAVRALFAQMAAAAPRSQVAFTWFEPLADGRPGFRRRSRLIDWWLRRRGEPFLSGMARAGLPDFLAGAGFVLRQVNASGDLLDASQVKTRPIEGEYIALASARQA</sequence>
<dbReference type="SUPFAM" id="SSF53335">
    <property type="entry name" value="S-adenosyl-L-methionine-dependent methyltransferases"/>
    <property type="match status" value="1"/>
</dbReference>
<dbReference type="GO" id="GO:0008168">
    <property type="term" value="F:methyltransferase activity"/>
    <property type="evidence" value="ECO:0007669"/>
    <property type="project" value="UniProtKB-KW"/>
</dbReference>
<proteinExistence type="predicted"/>
<dbReference type="GO" id="GO:0032259">
    <property type="term" value="P:methylation"/>
    <property type="evidence" value="ECO:0007669"/>
    <property type="project" value="UniProtKB-KW"/>
</dbReference>
<dbReference type="RefSeq" id="WP_379768508.1">
    <property type="nucleotide sequence ID" value="NZ_JBHSMZ010000004.1"/>
</dbReference>
<dbReference type="Proteomes" id="UP001596086">
    <property type="component" value="Unassembled WGS sequence"/>
</dbReference>
<evidence type="ECO:0000256" key="1">
    <source>
        <dbReference type="ARBA" id="ARBA00022603"/>
    </source>
</evidence>
<evidence type="ECO:0000313" key="4">
    <source>
        <dbReference type="Proteomes" id="UP001596086"/>
    </source>
</evidence>
<gene>
    <name evidence="3" type="ORF">ACFPO9_06220</name>
</gene>
<protein>
    <submittedName>
        <fullName evidence="3">Class I SAM-dependent methyltransferase</fullName>
    </submittedName>
</protein>
<accession>A0ABW0RVP2</accession>
<reference evidence="4" key="1">
    <citation type="journal article" date="2019" name="Int. J. Syst. Evol. Microbiol.">
        <title>The Global Catalogue of Microorganisms (GCM) 10K type strain sequencing project: providing services to taxonomists for standard genome sequencing and annotation.</title>
        <authorList>
            <consortium name="The Broad Institute Genomics Platform"/>
            <consortium name="The Broad Institute Genome Sequencing Center for Infectious Disease"/>
            <person name="Wu L."/>
            <person name="Ma J."/>
        </authorList>
    </citation>
    <scope>NUCLEOTIDE SEQUENCE [LARGE SCALE GENOMIC DNA]</scope>
    <source>
        <strain evidence="4">CGMCC 4.5798</strain>
    </source>
</reference>
<comment type="caution">
    <text evidence="3">The sequence shown here is derived from an EMBL/GenBank/DDBJ whole genome shotgun (WGS) entry which is preliminary data.</text>
</comment>
<name>A0ABW0RVP2_9BURK</name>
<dbReference type="InterPro" id="IPR029063">
    <property type="entry name" value="SAM-dependent_MTases_sf"/>
</dbReference>
<keyword evidence="1 3" id="KW-0489">Methyltransferase</keyword>
<dbReference type="EMBL" id="JBHSMZ010000004">
    <property type="protein sequence ID" value="MFC5548106.1"/>
    <property type="molecule type" value="Genomic_DNA"/>
</dbReference>
<dbReference type="InterPro" id="IPR007213">
    <property type="entry name" value="Ppm1/Ppm2/Tcmp"/>
</dbReference>
<keyword evidence="2" id="KW-0808">Transferase</keyword>
<keyword evidence="4" id="KW-1185">Reference proteome</keyword>
<dbReference type="PANTHER" id="PTHR43619:SF2">
    <property type="entry name" value="S-ADENOSYL-L-METHIONINE-DEPENDENT METHYLTRANSFERASES SUPERFAMILY PROTEIN"/>
    <property type="match status" value="1"/>
</dbReference>
<dbReference type="Pfam" id="PF04072">
    <property type="entry name" value="LCM"/>
    <property type="match status" value="1"/>
</dbReference>
<evidence type="ECO:0000313" key="3">
    <source>
        <dbReference type="EMBL" id="MFC5548106.1"/>
    </source>
</evidence>